<evidence type="ECO:0000313" key="3">
    <source>
        <dbReference type="Proteomes" id="UP001627408"/>
    </source>
</evidence>
<dbReference type="SUPFAM" id="SSF55166">
    <property type="entry name" value="Hedgehog/DD-peptidase"/>
    <property type="match status" value="1"/>
</dbReference>
<protein>
    <submittedName>
        <fullName evidence="2">D-Ala-D-Ala carboxypeptidase family metallohydrolase</fullName>
    </submittedName>
</protein>
<dbReference type="InterPro" id="IPR009045">
    <property type="entry name" value="Zn_M74/Hedgehog-like"/>
</dbReference>
<keyword evidence="2" id="KW-0378">Hydrolase</keyword>
<gene>
    <name evidence="2" type="ORF">ACERZ8_00175</name>
</gene>
<dbReference type="InterPro" id="IPR013230">
    <property type="entry name" value="Peptidase_M15A_C"/>
</dbReference>
<proteinExistence type="predicted"/>
<feature type="domain" description="Peptidase M15A C-terminal" evidence="1">
    <location>
        <begin position="512"/>
        <end position="600"/>
    </location>
</feature>
<reference evidence="2 3" key="1">
    <citation type="submission" date="2024-08" db="EMBL/GenBank/DDBJ databases">
        <title>Tateyamaria sp. nov., isolated from marine algae.</title>
        <authorList>
            <person name="Choi B.J."/>
            <person name="Kim J.M."/>
            <person name="Lee J.K."/>
            <person name="Choi D.G."/>
            <person name="Bayburt H."/>
            <person name="Baek J.H."/>
            <person name="Han D.M."/>
            <person name="Jeon C.O."/>
        </authorList>
    </citation>
    <scope>NUCLEOTIDE SEQUENCE [LARGE SCALE GENOMIC DNA]</scope>
    <source>
        <strain evidence="2 3">KMU-156</strain>
    </source>
</reference>
<dbReference type="Proteomes" id="UP001627408">
    <property type="component" value="Unassembled WGS sequence"/>
</dbReference>
<keyword evidence="2" id="KW-0121">Carboxypeptidase</keyword>
<dbReference type="GO" id="GO:0004180">
    <property type="term" value="F:carboxypeptidase activity"/>
    <property type="evidence" value="ECO:0007669"/>
    <property type="project" value="UniProtKB-KW"/>
</dbReference>
<evidence type="ECO:0000313" key="2">
    <source>
        <dbReference type="EMBL" id="MFL4468359.1"/>
    </source>
</evidence>
<keyword evidence="2" id="KW-0645">Protease</keyword>
<dbReference type="EMBL" id="JBHDIY010000002">
    <property type="protein sequence ID" value="MFL4468359.1"/>
    <property type="molecule type" value="Genomic_DNA"/>
</dbReference>
<dbReference type="RefSeq" id="WP_407590113.1">
    <property type="nucleotide sequence ID" value="NZ_JBHDIY010000002.1"/>
</dbReference>
<organism evidence="2 3">
    <name type="scientific">Tateyamaria armeniaca</name>
    <dbReference type="NCBI Taxonomy" id="2518930"/>
    <lineage>
        <taxon>Bacteria</taxon>
        <taxon>Pseudomonadati</taxon>
        <taxon>Pseudomonadota</taxon>
        <taxon>Alphaproteobacteria</taxon>
        <taxon>Rhodobacterales</taxon>
        <taxon>Roseobacteraceae</taxon>
        <taxon>Tateyamaria</taxon>
    </lineage>
</organism>
<accession>A0ABW8UNQ3</accession>
<dbReference type="Pfam" id="PF08291">
    <property type="entry name" value="Peptidase_M15_3"/>
    <property type="match status" value="1"/>
</dbReference>
<evidence type="ECO:0000259" key="1">
    <source>
        <dbReference type="Pfam" id="PF08291"/>
    </source>
</evidence>
<sequence>MATTEAQLVAKVKEIESKIQDIKDSTQLSLDEKKDRVKKLRFEIKKLNKARAGLAATEITAQAQKVADAAVAAANNVLQNVLQGIKDSAEDAIAAAELVLREITDEPAVVAAPIDPAPPAVVNPVSDDPVIMRRTQHHRVVYGHLVRDVQLALLAKGFDSKGADMFFGTDTEAALRAWRTATGRDGALAILTRNDWDELTGLPQPELFDLCAQATAAFEGHGFTQAAGDFDGAIATWGYHGYTLKYGHLQAVLERTEAASPGTLADVFGAQRAASIKDMLGKSRDDQIAWARANLLDSNKRMTVEWSRQFDDLGSRRACQMAQLAHSRAAFWETMAVPQAERLGLQEPLSFGMLFDAAIQQGGASETTLKAVEAARAAKPDMDEGALREVLAGKLTEQIKSDRFREDVKSRRFTFADGRGRVHGANYDLGYWGFFAAVDENETDIPHLADPPTKPAVALVAPDDFRGFFDQRIAPIAPNFSIEEFLSKGGAHGGTGPCGGLNTDPPRDKWENAIELARVLQAIRISFGTPVVITNMYRAPAYNTCIGGVSASQHMEFRAADIKISNGQKASQWHGRVVSMRNGGLFLGGIGRYQSFVHVDTRGSNASW</sequence>
<keyword evidence="3" id="KW-1185">Reference proteome</keyword>
<name>A0ABW8UNQ3_9RHOB</name>
<comment type="caution">
    <text evidence="2">The sequence shown here is derived from an EMBL/GenBank/DDBJ whole genome shotgun (WGS) entry which is preliminary data.</text>
</comment>
<dbReference type="Gene3D" id="3.30.1380.10">
    <property type="match status" value="1"/>
</dbReference>